<dbReference type="Proteomes" id="UP001221208">
    <property type="component" value="Unassembled WGS sequence"/>
</dbReference>
<evidence type="ECO:0000256" key="4">
    <source>
        <dbReference type="ARBA" id="ARBA00023163"/>
    </source>
</evidence>
<keyword evidence="8" id="KW-1185">Reference proteome</keyword>
<dbReference type="PANTHER" id="PTHR43133:SF63">
    <property type="entry name" value="RNA POLYMERASE SIGMA FACTOR FECI-RELATED"/>
    <property type="match status" value="1"/>
</dbReference>
<evidence type="ECO:0000256" key="2">
    <source>
        <dbReference type="ARBA" id="ARBA00023015"/>
    </source>
</evidence>
<dbReference type="EMBL" id="JAQQXR010000008">
    <property type="protein sequence ID" value="MDC8759695.1"/>
    <property type="molecule type" value="Genomic_DNA"/>
</dbReference>
<name>A0ABT5K3X7_9BURK</name>
<feature type="domain" description="RNA polymerase sigma-70 region 2" evidence="5">
    <location>
        <begin position="16"/>
        <end position="78"/>
    </location>
</feature>
<reference evidence="7 8" key="1">
    <citation type="submission" date="2022-10" db="EMBL/GenBank/DDBJ databases">
        <title>Janthinobacterium sp. hw3 Genome sequencing.</title>
        <authorList>
            <person name="Park S."/>
        </authorList>
    </citation>
    <scope>NUCLEOTIDE SEQUENCE [LARGE SCALE GENOMIC DNA]</scope>
    <source>
        <strain evidence="8">hw3</strain>
    </source>
</reference>
<dbReference type="GO" id="GO:0003899">
    <property type="term" value="F:DNA-directed RNA polymerase activity"/>
    <property type="evidence" value="ECO:0007669"/>
    <property type="project" value="UniProtKB-EC"/>
</dbReference>
<dbReference type="InterPro" id="IPR039425">
    <property type="entry name" value="RNA_pol_sigma-70-like"/>
</dbReference>
<comment type="similarity">
    <text evidence="1">Belongs to the sigma-70 factor family. ECF subfamily.</text>
</comment>
<evidence type="ECO:0000259" key="5">
    <source>
        <dbReference type="Pfam" id="PF04542"/>
    </source>
</evidence>
<dbReference type="PANTHER" id="PTHR43133">
    <property type="entry name" value="RNA POLYMERASE ECF-TYPE SIGMA FACTO"/>
    <property type="match status" value="1"/>
</dbReference>
<dbReference type="InterPro" id="IPR014284">
    <property type="entry name" value="RNA_pol_sigma-70_dom"/>
</dbReference>
<sequence>MQANRTSGNLKDEFIAHRGKLRDAAARILGCRQRAEDVVQDAYIKVIEISPAFEVRQPVAYVYRMVRNLALDRHRRASLESVVFACEEEGMNVASGAGTPETILCQRQSLNLVACALAELPARTRHVFELYRQGEHTQRDIALQLDISTTLVNFMIRDATDHCRNCARQQGH</sequence>
<gene>
    <name evidence="7" type="ORF">OIK44_19100</name>
</gene>
<evidence type="ECO:0000313" key="8">
    <source>
        <dbReference type="Proteomes" id="UP001221208"/>
    </source>
</evidence>
<dbReference type="Gene3D" id="1.10.1740.10">
    <property type="match status" value="1"/>
</dbReference>
<keyword evidence="4" id="KW-0804">Transcription</keyword>
<evidence type="ECO:0000256" key="1">
    <source>
        <dbReference type="ARBA" id="ARBA00010641"/>
    </source>
</evidence>
<organism evidence="7 8">
    <name type="scientific">Janthinobacterium fluminis</name>
    <dbReference type="NCBI Taxonomy" id="2987524"/>
    <lineage>
        <taxon>Bacteria</taxon>
        <taxon>Pseudomonadati</taxon>
        <taxon>Pseudomonadota</taxon>
        <taxon>Betaproteobacteria</taxon>
        <taxon>Burkholderiales</taxon>
        <taxon>Oxalobacteraceae</taxon>
        <taxon>Janthinobacterium</taxon>
    </lineage>
</organism>
<accession>A0ABT5K3X7</accession>
<keyword evidence="3" id="KW-0731">Sigma factor</keyword>
<evidence type="ECO:0000259" key="6">
    <source>
        <dbReference type="Pfam" id="PF08281"/>
    </source>
</evidence>
<evidence type="ECO:0000256" key="3">
    <source>
        <dbReference type="ARBA" id="ARBA00023082"/>
    </source>
</evidence>
<keyword evidence="2" id="KW-0805">Transcription regulation</keyword>
<proteinExistence type="inferred from homology"/>
<dbReference type="NCBIfam" id="TIGR02937">
    <property type="entry name" value="sigma70-ECF"/>
    <property type="match status" value="1"/>
</dbReference>
<keyword evidence="7" id="KW-0548">Nucleotidyltransferase</keyword>
<comment type="caution">
    <text evidence="7">The sequence shown here is derived from an EMBL/GenBank/DDBJ whole genome shotgun (WGS) entry which is preliminary data.</text>
</comment>
<dbReference type="Pfam" id="PF04542">
    <property type="entry name" value="Sigma70_r2"/>
    <property type="match status" value="1"/>
</dbReference>
<dbReference type="InterPro" id="IPR013325">
    <property type="entry name" value="RNA_pol_sigma_r2"/>
</dbReference>
<dbReference type="InterPro" id="IPR013324">
    <property type="entry name" value="RNA_pol_sigma_r3/r4-like"/>
</dbReference>
<dbReference type="Gene3D" id="1.10.10.10">
    <property type="entry name" value="Winged helix-like DNA-binding domain superfamily/Winged helix DNA-binding domain"/>
    <property type="match status" value="1"/>
</dbReference>
<dbReference type="RefSeq" id="WP_273673027.1">
    <property type="nucleotide sequence ID" value="NZ_JAQQXR010000008.1"/>
</dbReference>
<keyword evidence="7" id="KW-0808">Transferase</keyword>
<evidence type="ECO:0000313" key="7">
    <source>
        <dbReference type="EMBL" id="MDC8759695.1"/>
    </source>
</evidence>
<dbReference type="InterPro" id="IPR036388">
    <property type="entry name" value="WH-like_DNA-bd_sf"/>
</dbReference>
<feature type="domain" description="RNA polymerase sigma factor 70 region 4 type 2" evidence="6">
    <location>
        <begin position="112"/>
        <end position="159"/>
    </location>
</feature>
<dbReference type="NCBIfam" id="NF005448">
    <property type="entry name" value="PRK07037.1"/>
    <property type="match status" value="1"/>
</dbReference>
<dbReference type="InterPro" id="IPR013249">
    <property type="entry name" value="RNA_pol_sigma70_r4_t2"/>
</dbReference>
<dbReference type="SUPFAM" id="SSF88946">
    <property type="entry name" value="Sigma2 domain of RNA polymerase sigma factors"/>
    <property type="match status" value="1"/>
</dbReference>
<dbReference type="EC" id="2.7.7.6" evidence="7"/>
<protein>
    <submittedName>
        <fullName evidence="7">RNA polymerase factor sigma-70</fullName>
        <ecNumber evidence="7">2.7.7.6</ecNumber>
    </submittedName>
</protein>
<dbReference type="Pfam" id="PF08281">
    <property type="entry name" value="Sigma70_r4_2"/>
    <property type="match status" value="1"/>
</dbReference>
<dbReference type="InterPro" id="IPR007627">
    <property type="entry name" value="RNA_pol_sigma70_r2"/>
</dbReference>
<dbReference type="SUPFAM" id="SSF88659">
    <property type="entry name" value="Sigma3 and sigma4 domains of RNA polymerase sigma factors"/>
    <property type="match status" value="1"/>
</dbReference>